<feature type="compositionally biased region" description="Low complexity" evidence="1">
    <location>
        <begin position="183"/>
        <end position="200"/>
    </location>
</feature>
<comment type="caution">
    <text evidence="2">The sequence shown here is derived from an EMBL/GenBank/DDBJ whole genome shotgun (WGS) entry which is preliminary data.</text>
</comment>
<proteinExistence type="predicted"/>
<organism evidence="2 3">
    <name type="scientific">Stylosanthes scabra</name>
    <dbReference type="NCBI Taxonomy" id="79078"/>
    <lineage>
        <taxon>Eukaryota</taxon>
        <taxon>Viridiplantae</taxon>
        <taxon>Streptophyta</taxon>
        <taxon>Embryophyta</taxon>
        <taxon>Tracheophyta</taxon>
        <taxon>Spermatophyta</taxon>
        <taxon>Magnoliopsida</taxon>
        <taxon>eudicotyledons</taxon>
        <taxon>Gunneridae</taxon>
        <taxon>Pentapetalae</taxon>
        <taxon>rosids</taxon>
        <taxon>fabids</taxon>
        <taxon>Fabales</taxon>
        <taxon>Fabaceae</taxon>
        <taxon>Papilionoideae</taxon>
        <taxon>50 kb inversion clade</taxon>
        <taxon>dalbergioids sensu lato</taxon>
        <taxon>Dalbergieae</taxon>
        <taxon>Pterocarpus clade</taxon>
        <taxon>Stylosanthes</taxon>
    </lineage>
</organism>
<feature type="region of interest" description="Disordered" evidence="1">
    <location>
        <begin position="180"/>
        <end position="200"/>
    </location>
</feature>
<dbReference type="EMBL" id="JASCZI010272530">
    <property type="protein sequence ID" value="MED6222630.1"/>
    <property type="molecule type" value="Genomic_DNA"/>
</dbReference>
<evidence type="ECO:0000313" key="3">
    <source>
        <dbReference type="Proteomes" id="UP001341840"/>
    </source>
</evidence>
<protein>
    <submittedName>
        <fullName evidence="2">Uncharacterized protein</fullName>
    </submittedName>
</protein>
<name>A0ABU6ZKZ7_9FABA</name>
<gene>
    <name evidence="2" type="ORF">PIB30_066134</name>
</gene>
<keyword evidence="3" id="KW-1185">Reference proteome</keyword>
<accession>A0ABU6ZKZ7</accession>
<dbReference type="Proteomes" id="UP001341840">
    <property type="component" value="Unassembled WGS sequence"/>
</dbReference>
<evidence type="ECO:0000313" key="2">
    <source>
        <dbReference type="EMBL" id="MED6222630.1"/>
    </source>
</evidence>
<reference evidence="2 3" key="1">
    <citation type="journal article" date="2023" name="Plants (Basel)">
        <title>Bridging the Gap: Combining Genomics and Transcriptomics Approaches to Understand Stylosanthes scabra, an Orphan Legume from the Brazilian Caatinga.</title>
        <authorList>
            <person name="Ferreira-Neto J.R.C."/>
            <person name="da Silva M.D."/>
            <person name="Binneck E."/>
            <person name="de Melo N.F."/>
            <person name="da Silva R.H."/>
            <person name="de Melo A.L.T.M."/>
            <person name="Pandolfi V."/>
            <person name="Bustamante F.O."/>
            <person name="Brasileiro-Vidal A.C."/>
            <person name="Benko-Iseppon A.M."/>
        </authorList>
    </citation>
    <scope>NUCLEOTIDE SEQUENCE [LARGE SCALE GENOMIC DNA]</scope>
    <source>
        <tissue evidence="2">Leaves</tissue>
    </source>
</reference>
<sequence length="200" mass="22464">MAEKEHFLATFTLLWEIPTKYNTNEVWYIEMILLDSKVRSLFVIMKSKCKSSSLSVVKGILNRKDNGKSQATEIDLVLTFSNKTRVTPVANSTFPLEALRLKFVADLLQEERIDDAELFGRSMFSVPAFQHSVIVVLHYFKATHRNGKTTMQNNFALSKVHINLELDEVVAFRESLLNGGVGSSSRISHVSSHSGVSAVE</sequence>
<evidence type="ECO:0000256" key="1">
    <source>
        <dbReference type="SAM" id="MobiDB-lite"/>
    </source>
</evidence>